<keyword evidence="1" id="KW-0862">Zinc</keyword>
<feature type="non-terminal residue" evidence="3">
    <location>
        <position position="1"/>
    </location>
</feature>
<evidence type="ECO:0000259" key="2">
    <source>
        <dbReference type="PROSITE" id="PS50103"/>
    </source>
</evidence>
<dbReference type="InterPro" id="IPR000571">
    <property type="entry name" value="Znf_CCCH"/>
</dbReference>
<evidence type="ECO:0000256" key="1">
    <source>
        <dbReference type="PROSITE-ProRule" id="PRU00723"/>
    </source>
</evidence>
<dbReference type="Proteomes" id="UP000008370">
    <property type="component" value="Unassembled WGS sequence"/>
</dbReference>
<dbReference type="HOGENOM" id="CLU_604259_0_0_1"/>
<evidence type="ECO:0000313" key="4">
    <source>
        <dbReference type="Proteomes" id="UP000008370"/>
    </source>
</evidence>
<dbReference type="AlphaFoldDB" id="K5VNR3"/>
<keyword evidence="1" id="KW-0863">Zinc-finger</keyword>
<feature type="zinc finger region" description="C3H1-type" evidence="1">
    <location>
        <begin position="16"/>
        <end position="39"/>
    </location>
</feature>
<dbReference type="RefSeq" id="XP_007403118.1">
    <property type="nucleotide sequence ID" value="XM_007403056.1"/>
</dbReference>
<organism evidence="3 4">
    <name type="scientific">Phanerochaete carnosa (strain HHB-10118-sp)</name>
    <name type="common">White-rot fungus</name>
    <name type="synonym">Peniophora carnosa</name>
    <dbReference type="NCBI Taxonomy" id="650164"/>
    <lineage>
        <taxon>Eukaryota</taxon>
        <taxon>Fungi</taxon>
        <taxon>Dikarya</taxon>
        <taxon>Basidiomycota</taxon>
        <taxon>Agaricomycotina</taxon>
        <taxon>Agaricomycetes</taxon>
        <taxon>Polyporales</taxon>
        <taxon>Phanerochaetaceae</taxon>
        <taxon>Phanerochaete</taxon>
    </lineage>
</organism>
<name>K5VNR3_PHACS</name>
<dbReference type="STRING" id="650164.K5VNR3"/>
<dbReference type="GeneID" id="18910538"/>
<dbReference type="KEGG" id="pco:PHACADRAFT_189198"/>
<dbReference type="EMBL" id="JH931176">
    <property type="protein sequence ID" value="EKM48330.1"/>
    <property type="molecule type" value="Genomic_DNA"/>
</dbReference>
<sequence length="519" mass="58224">MSGNAAANNAQAPGGVCRTFWTAGSCNRAFDCPFKHLKGSNASAGAETSTPMTSTPTSGAALDAPDFFSVEGLAVNAGVGQVERHTVSPVEAHNHIRPFLRDNYHFENAGRVQGFVRILASVNDRNKAWTSDDAQSFLEHIVNGNGVIRIGDVLRFRPVSHYIGQRTGNLSFQRGYFPIFEFMSSDLILKTTLHKNTNIHEVINFYDTSHLYTILEHNYEEIQEVMRSCIGGMVGTKTWRDTTPNLPPMLQSDLDGVLVFKSLTTVYLQYLNRFKDAIKQHPDLAGFIQDFASWFNTWAADVCSDPPTFHDTVTGADPATRRLVLNQLREEINRLVSIVDRESGIKKKTHQAPHTGMTPEQRRQAKIMQLKYTYDPPGELRPEGPRHDNDFADISQVRVAPTHDELLCPSAQYLPVFSPDAPHHLFPDSMERHLDIQFRLLREELIAPIRGSIVTIDNDVTTMLQSQGRARRKTEQTKLEQLLTKGGGAYKTSGFDSVFFRVYANAEFCPVKAERRDLT</sequence>
<keyword evidence="4" id="KW-1185">Reference proteome</keyword>
<proteinExistence type="predicted"/>
<evidence type="ECO:0000313" key="3">
    <source>
        <dbReference type="EMBL" id="EKM48330.1"/>
    </source>
</evidence>
<dbReference type="PROSITE" id="PS50103">
    <property type="entry name" value="ZF_C3H1"/>
    <property type="match status" value="1"/>
</dbReference>
<gene>
    <name evidence="3" type="ORF">PHACADRAFT_189198</name>
</gene>
<reference evidence="3 4" key="1">
    <citation type="journal article" date="2012" name="BMC Genomics">
        <title>Comparative genomics of the white-rot fungi, Phanerochaete carnosa and P. chrysosporium, to elucidate the genetic basis of the distinct wood types they colonize.</title>
        <authorList>
            <person name="Suzuki H."/>
            <person name="MacDonald J."/>
            <person name="Syed K."/>
            <person name="Salamov A."/>
            <person name="Hori C."/>
            <person name="Aerts A."/>
            <person name="Henrissat B."/>
            <person name="Wiebenga A."/>
            <person name="vanKuyk P.A."/>
            <person name="Barry K."/>
            <person name="Lindquist E."/>
            <person name="LaButti K."/>
            <person name="Lapidus A."/>
            <person name="Lucas S."/>
            <person name="Coutinho P."/>
            <person name="Gong Y."/>
            <person name="Samejima M."/>
            <person name="Mahadevan R."/>
            <person name="Abou-Zaid M."/>
            <person name="de Vries R.P."/>
            <person name="Igarashi K."/>
            <person name="Yadav J.S."/>
            <person name="Grigoriev I.V."/>
            <person name="Master E.R."/>
        </authorList>
    </citation>
    <scope>NUCLEOTIDE SEQUENCE [LARGE SCALE GENOMIC DNA]</scope>
    <source>
        <strain evidence="3 4">HHB-10118-sp</strain>
    </source>
</reference>
<dbReference type="GO" id="GO:0008270">
    <property type="term" value="F:zinc ion binding"/>
    <property type="evidence" value="ECO:0007669"/>
    <property type="project" value="UniProtKB-KW"/>
</dbReference>
<dbReference type="InParanoid" id="K5VNR3"/>
<keyword evidence="1" id="KW-0479">Metal-binding</keyword>
<feature type="domain" description="C3H1-type" evidence="2">
    <location>
        <begin position="16"/>
        <end position="39"/>
    </location>
</feature>
<accession>K5VNR3</accession>
<dbReference type="OrthoDB" id="2794179at2759"/>
<protein>
    <recommendedName>
        <fullName evidence="2">C3H1-type domain-containing protein</fullName>
    </recommendedName>
</protein>